<dbReference type="SUPFAM" id="SSF53383">
    <property type="entry name" value="PLP-dependent transferases"/>
    <property type="match status" value="1"/>
</dbReference>
<evidence type="ECO:0000256" key="6">
    <source>
        <dbReference type="SAM" id="MobiDB-lite"/>
    </source>
</evidence>
<feature type="chain" id="PRO_5040275369" evidence="7">
    <location>
        <begin position="22"/>
        <end position="475"/>
    </location>
</feature>
<evidence type="ECO:0000256" key="1">
    <source>
        <dbReference type="ARBA" id="ARBA00001933"/>
    </source>
</evidence>
<sequence length="475" mass="52125">MRVSSLRGSVVSLLVSTFAPASSFLRPSVSASSSRTPWKSHLSRPRVSTTASMSSTSSLLPSVSSRIQTTLDPCVVLMKQLIGKYADLWADKGGIFSLAQGVVYWKPPPQVNTALVRALQDDETDADACPLLHTYGPDEGLPDLRQAIQQKIQRENHLTNHNVMITVGANQAYTNCILTLINQNQKVVVFAPYYFNHVMAIQMALPPDSLVVGPCSDDGIPDLEWLQQTLAADPSIHMVTIVNPGNPTGVTLSRQVLQRAVDLCRDHQTWLTLDCTYEYFVNAQEEDDNNTYELGGCFPDPHVIHIFSFSKSYAMAGYRCGYVVLSKENDDEIFQQMLKVQDTIPIAPARIAQIAAMAAMQEDKETKAGKGKLWVAQQFETLQTGRQAICKALQAMDGPIMGGSGAMYVMAKLPASTPDDKAIAEMLVKDYGVAIIPGSFCGFPGWIRVCYSNLPPDKCLQAAERLERGIRELCT</sequence>
<comment type="cofactor">
    <cofactor evidence="1">
        <name>pyridoxal 5'-phosphate</name>
        <dbReference type="ChEBI" id="CHEBI:597326"/>
    </cofactor>
</comment>
<feature type="region of interest" description="Disordered" evidence="6">
    <location>
        <begin position="27"/>
        <end position="57"/>
    </location>
</feature>
<dbReference type="Proteomes" id="UP001153069">
    <property type="component" value="Unassembled WGS sequence"/>
</dbReference>
<evidence type="ECO:0000259" key="8">
    <source>
        <dbReference type="Pfam" id="PF00155"/>
    </source>
</evidence>
<feature type="signal peptide" evidence="7">
    <location>
        <begin position="1"/>
        <end position="21"/>
    </location>
</feature>
<evidence type="ECO:0000256" key="5">
    <source>
        <dbReference type="ARBA" id="ARBA00022898"/>
    </source>
</evidence>
<keyword evidence="4" id="KW-0808">Transferase</keyword>
<dbReference type="InterPro" id="IPR004839">
    <property type="entry name" value="Aminotransferase_I/II_large"/>
</dbReference>
<dbReference type="InterPro" id="IPR015424">
    <property type="entry name" value="PyrdxlP-dep_Trfase"/>
</dbReference>
<dbReference type="AlphaFoldDB" id="A0A9N8DR99"/>
<keyword evidence="10" id="KW-1185">Reference proteome</keyword>
<dbReference type="PANTHER" id="PTHR46383:SF5">
    <property type="entry name" value="AMINOTRANSFERASE CLASS I_CLASSII DOMAIN-CONTAINING PROTEIN"/>
    <property type="match status" value="1"/>
</dbReference>
<name>A0A9N8DR99_9STRA</name>
<comment type="similarity">
    <text evidence="2">Belongs to the class-I pyridoxal-phosphate-dependent aminotransferase family.</text>
</comment>
<dbReference type="InterPro" id="IPR015421">
    <property type="entry name" value="PyrdxlP-dep_Trfase_major"/>
</dbReference>
<comment type="caution">
    <text evidence="9">The sequence shown here is derived from an EMBL/GenBank/DDBJ whole genome shotgun (WGS) entry which is preliminary data.</text>
</comment>
<protein>
    <submittedName>
        <fullName evidence="9">Aromatic aminotransferase ISS1</fullName>
    </submittedName>
</protein>
<keyword evidence="5" id="KW-0663">Pyridoxal phosphate</keyword>
<dbReference type="EMBL" id="CAICTM010000294">
    <property type="protein sequence ID" value="CAB9507156.1"/>
    <property type="molecule type" value="Genomic_DNA"/>
</dbReference>
<evidence type="ECO:0000256" key="2">
    <source>
        <dbReference type="ARBA" id="ARBA00007441"/>
    </source>
</evidence>
<dbReference type="GO" id="GO:0030170">
    <property type="term" value="F:pyridoxal phosphate binding"/>
    <property type="evidence" value="ECO:0007669"/>
    <property type="project" value="InterPro"/>
</dbReference>
<keyword evidence="7" id="KW-0732">Signal</keyword>
<dbReference type="GO" id="GO:0006520">
    <property type="term" value="P:amino acid metabolic process"/>
    <property type="evidence" value="ECO:0007669"/>
    <property type="project" value="InterPro"/>
</dbReference>
<feature type="compositionally biased region" description="Low complexity" evidence="6">
    <location>
        <begin position="47"/>
        <end position="57"/>
    </location>
</feature>
<dbReference type="Gene3D" id="3.40.640.10">
    <property type="entry name" value="Type I PLP-dependent aspartate aminotransferase-like (Major domain)"/>
    <property type="match status" value="1"/>
</dbReference>
<dbReference type="CDD" id="cd00609">
    <property type="entry name" value="AAT_like"/>
    <property type="match status" value="1"/>
</dbReference>
<proteinExistence type="inferred from homology"/>
<keyword evidence="3 9" id="KW-0032">Aminotransferase</keyword>
<dbReference type="Pfam" id="PF00155">
    <property type="entry name" value="Aminotran_1_2"/>
    <property type="match status" value="1"/>
</dbReference>
<evidence type="ECO:0000256" key="3">
    <source>
        <dbReference type="ARBA" id="ARBA00022576"/>
    </source>
</evidence>
<evidence type="ECO:0000256" key="4">
    <source>
        <dbReference type="ARBA" id="ARBA00022679"/>
    </source>
</evidence>
<dbReference type="PANTHER" id="PTHR46383">
    <property type="entry name" value="ASPARTATE AMINOTRANSFERASE"/>
    <property type="match status" value="1"/>
</dbReference>
<organism evidence="9 10">
    <name type="scientific">Seminavis robusta</name>
    <dbReference type="NCBI Taxonomy" id="568900"/>
    <lineage>
        <taxon>Eukaryota</taxon>
        <taxon>Sar</taxon>
        <taxon>Stramenopiles</taxon>
        <taxon>Ochrophyta</taxon>
        <taxon>Bacillariophyta</taxon>
        <taxon>Bacillariophyceae</taxon>
        <taxon>Bacillariophycidae</taxon>
        <taxon>Naviculales</taxon>
        <taxon>Naviculaceae</taxon>
        <taxon>Seminavis</taxon>
    </lineage>
</organism>
<accession>A0A9N8DR99</accession>
<evidence type="ECO:0000313" key="9">
    <source>
        <dbReference type="EMBL" id="CAB9507156.1"/>
    </source>
</evidence>
<dbReference type="InterPro" id="IPR050596">
    <property type="entry name" value="AspAT/PAT-like"/>
</dbReference>
<feature type="domain" description="Aminotransferase class I/classII large" evidence="8">
    <location>
        <begin position="115"/>
        <end position="466"/>
    </location>
</feature>
<dbReference type="OrthoDB" id="7042322at2759"/>
<evidence type="ECO:0000256" key="7">
    <source>
        <dbReference type="SAM" id="SignalP"/>
    </source>
</evidence>
<gene>
    <name evidence="9" type="ORF">SEMRO_295_G110350.1</name>
</gene>
<reference evidence="9" key="1">
    <citation type="submission" date="2020-06" db="EMBL/GenBank/DDBJ databases">
        <authorList>
            <consortium name="Plant Systems Biology data submission"/>
        </authorList>
    </citation>
    <scope>NUCLEOTIDE SEQUENCE</scope>
    <source>
        <strain evidence="9">D6</strain>
    </source>
</reference>
<dbReference type="GO" id="GO:0008483">
    <property type="term" value="F:transaminase activity"/>
    <property type="evidence" value="ECO:0007669"/>
    <property type="project" value="UniProtKB-KW"/>
</dbReference>
<evidence type="ECO:0000313" key="10">
    <source>
        <dbReference type="Proteomes" id="UP001153069"/>
    </source>
</evidence>